<evidence type="ECO:0000256" key="1">
    <source>
        <dbReference type="ARBA" id="ARBA00004479"/>
    </source>
</evidence>
<evidence type="ECO:0000313" key="9">
    <source>
        <dbReference type="Proteomes" id="UP000694396"/>
    </source>
</evidence>
<dbReference type="Pfam" id="PF07654">
    <property type="entry name" value="C1-set"/>
    <property type="match status" value="1"/>
</dbReference>
<accession>A0A8C3QL00</accession>
<dbReference type="SUPFAM" id="SSF54452">
    <property type="entry name" value="MHC antigen-recognition domain"/>
    <property type="match status" value="1"/>
</dbReference>
<proteinExistence type="predicted"/>
<keyword evidence="2" id="KW-0812">Transmembrane</keyword>
<evidence type="ECO:0000256" key="3">
    <source>
        <dbReference type="ARBA" id="ARBA00022989"/>
    </source>
</evidence>
<dbReference type="GO" id="GO:0042613">
    <property type="term" value="C:MHC class II protein complex"/>
    <property type="evidence" value="ECO:0007669"/>
    <property type="project" value="InterPro"/>
</dbReference>
<evidence type="ECO:0000256" key="2">
    <source>
        <dbReference type="ARBA" id="ARBA00022692"/>
    </source>
</evidence>
<keyword evidence="9" id="KW-1185">Reference proteome</keyword>
<evidence type="ECO:0000313" key="8">
    <source>
        <dbReference type="Ensembl" id="ENSCRFP00000007615.1"/>
    </source>
</evidence>
<reference evidence="8" key="1">
    <citation type="submission" date="2025-08" db="UniProtKB">
        <authorList>
            <consortium name="Ensembl"/>
        </authorList>
    </citation>
    <scope>IDENTIFICATION</scope>
</reference>
<evidence type="ECO:0000256" key="6">
    <source>
        <dbReference type="SAM" id="MobiDB-lite"/>
    </source>
</evidence>
<sequence length="335" mass="36674">MPPGPSLNSRASPQPIRESTGIIKPIRAYGADDSPVARQTQRPDSSPGLHPPRPRPRPQRPPPWEFGEGGGVRTCPALPMGRVAAAGARLAALGAPLAGGAELSGPPREGREDMVQSGRHFRNGTDRLRFVDRNIYNREQLLPWGKVATSWNSDPEWREHRRAAVDRPCRHNYELSSPFLSAEVSVGQRVSPRSSPGCLLCSLMDSYPSQIQLRWFQGQQELSGHVVATDVFPNVDWTYQLLVTPTWGHLQLPGGAAPEPALELLLDATHSKMLMGIGGFVFLALELCFYSHKKVRGVLGVVSLLPQSLCAPPWVSQPSVTPLSLPTELLSHRQL</sequence>
<dbReference type="AlphaFoldDB" id="A0A8C3QL00"/>
<dbReference type="Ensembl" id="ENSCRFT00000007884.1">
    <property type="protein sequence ID" value="ENSCRFP00000007615.1"/>
    <property type="gene ID" value="ENSCRFG00000005974.1"/>
</dbReference>
<dbReference type="Gene3D" id="3.10.320.10">
    <property type="entry name" value="Class II Histocompatibility Antigen, M Beta Chain, Chain B, domain 1"/>
    <property type="match status" value="2"/>
</dbReference>
<organism evidence="8 9">
    <name type="scientific">Cyanoderma ruficeps</name>
    <name type="common">rufous-capped babbler</name>
    <dbReference type="NCBI Taxonomy" id="181631"/>
    <lineage>
        <taxon>Eukaryota</taxon>
        <taxon>Metazoa</taxon>
        <taxon>Chordata</taxon>
        <taxon>Craniata</taxon>
        <taxon>Vertebrata</taxon>
        <taxon>Euteleostomi</taxon>
        <taxon>Archelosauria</taxon>
        <taxon>Archosauria</taxon>
        <taxon>Dinosauria</taxon>
        <taxon>Saurischia</taxon>
        <taxon>Theropoda</taxon>
        <taxon>Coelurosauria</taxon>
        <taxon>Aves</taxon>
        <taxon>Neognathae</taxon>
        <taxon>Neoaves</taxon>
        <taxon>Telluraves</taxon>
        <taxon>Australaves</taxon>
        <taxon>Passeriformes</taxon>
        <taxon>Sylvioidea</taxon>
        <taxon>Timaliidae</taxon>
        <taxon>Cyanoderma</taxon>
    </lineage>
</organism>
<dbReference type="InterPro" id="IPR014745">
    <property type="entry name" value="MHC_II_a/b_N"/>
</dbReference>
<keyword evidence="3" id="KW-1133">Transmembrane helix</keyword>
<keyword evidence="5" id="KW-0325">Glycoprotein</keyword>
<dbReference type="PANTHER" id="PTHR19944">
    <property type="entry name" value="MHC CLASS II-RELATED"/>
    <property type="match status" value="1"/>
</dbReference>
<dbReference type="GO" id="GO:0006955">
    <property type="term" value="P:immune response"/>
    <property type="evidence" value="ECO:0007669"/>
    <property type="project" value="InterPro"/>
</dbReference>
<reference evidence="8" key="2">
    <citation type="submission" date="2025-09" db="UniProtKB">
        <authorList>
            <consortium name="Ensembl"/>
        </authorList>
    </citation>
    <scope>IDENTIFICATION</scope>
</reference>
<evidence type="ECO:0000259" key="7">
    <source>
        <dbReference type="SMART" id="SM00921"/>
    </source>
</evidence>
<keyword evidence="3" id="KW-0472">Membrane</keyword>
<feature type="compositionally biased region" description="Polar residues" evidence="6">
    <location>
        <begin position="1"/>
        <end position="12"/>
    </location>
</feature>
<dbReference type="InterPro" id="IPR036179">
    <property type="entry name" value="Ig-like_dom_sf"/>
</dbReference>
<evidence type="ECO:0000256" key="4">
    <source>
        <dbReference type="ARBA" id="ARBA00023157"/>
    </source>
</evidence>
<name>A0A8C3QL00_9PASS</name>
<comment type="subcellular location">
    <subcellularLocation>
        <location evidence="1">Membrane</location>
        <topology evidence="1">Single-pass type I membrane protein</topology>
    </subcellularLocation>
</comment>
<evidence type="ECO:0000256" key="5">
    <source>
        <dbReference type="ARBA" id="ARBA00023180"/>
    </source>
</evidence>
<protein>
    <recommendedName>
        <fullName evidence="7">MHC class II beta chain N-terminal domain-containing protein</fullName>
    </recommendedName>
</protein>
<dbReference type="SUPFAM" id="SSF48726">
    <property type="entry name" value="Immunoglobulin"/>
    <property type="match status" value="1"/>
</dbReference>
<dbReference type="GO" id="GO:0019882">
    <property type="term" value="P:antigen processing and presentation"/>
    <property type="evidence" value="ECO:0007669"/>
    <property type="project" value="InterPro"/>
</dbReference>
<keyword evidence="4" id="KW-1015">Disulfide bond</keyword>
<dbReference type="InterPro" id="IPR000353">
    <property type="entry name" value="MHC_II_b_N"/>
</dbReference>
<dbReference type="SMART" id="SM00921">
    <property type="entry name" value="MHC_II_beta"/>
    <property type="match status" value="1"/>
</dbReference>
<dbReference type="InterPro" id="IPR003597">
    <property type="entry name" value="Ig_C1-set"/>
</dbReference>
<dbReference type="InterPro" id="IPR011162">
    <property type="entry name" value="MHC_I/II-like_Ag-recog"/>
</dbReference>
<dbReference type="InterPro" id="IPR050160">
    <property type="entry name" value="MHC/Immunoglobulin"/>
</dbReference>
<dbReference type="Gene3D" id="2.60.40.10">
    <property type="entry name" value="Immunoglobulins"/>
    <property type="match status" value="1"/>
</dbReference>
<dbReference type="InterPro" id="IPR013783">
    <property type="entry name" value="Ig-like_fold"/>
</dbReference>
<feature type="region of interest" description="Disordered" evidence="6">
    <location>
        <begin position="1"/>
        <end position="71"/>
    </location>
</feature>
<dbReference type="Pfam" id="PF00969">
    <property type="entry name" value="MHC_II_beta"/>
    <property type="match status" value="2"/>
</dbReference>
<dbReference type="Proteomes" id="UP000694396">
    <property type="component" value="Unplaced"/>
</dbReference>
<dbReference type="PANTHER" id="PTHR19944:SF99">
    <property type="entry name" value="HLA CLASS II HISTOCOMPATIBILITY ANTIGEN, DRB1 BETA CHAIN"/>
    <property type="match status" value="1"/>
</dbReference>
<feature type="domain" description="MHC class II beta chain N-terminal" evidence="7">
    <location>
        <begin position="117"/>
        <end position="177"/>
    </location>
</feature>